<keyword evidence="5" id="KW-1185">Reference proteome</keyword>
<dbReference type="Proteomes" id="UP001259340">
    <property type="component" value="Unassembled WGS sequence"/>
</dbReference>
<protein>
    <submittedName>
        <fullName evidence="2">Uncharacterized protein</fullName>
    </submittedName>
</protein>
<feature type="signal peptide" evidence="1">
    <location>
        <begin position="1"/>
        <end position="19"/>
    </location>
</feature>
<reference evidence="2" key="2">
    <citation type="submission" date="2022-11" db="EMBL/GenBank/DDBJ databases">
        <title>Prophages regulate Shewanella fidelis motility and biofilm formation: implications for gut colonization dynamics in Ciona robusta.</title>
        <authorList>
            <person name="Natarajan O."/>
            <person name="Gibboney S.L."/>
            <person name="Young M.N."/>
            <person name="Lim S.J."/>
            <person name="Pluta N."/>
            <person name="Atkinson C.G.F."/>
            <person name="Leigh B.A."/>
            <person name="Liberti A."/>
            <person name="Kees E."/>
            <person name="Breitbart M."/>
            <person name="Gralnick J."/>
            <person name="Dishaw L.J."/>
        </authorList>
    </citation>
    <scope>NUCLEOTIDE SEQUENCE</scope>
    <source>
        <strain evidence="2">3313</strain>
    </source>
</reference>
<dbReference type="EMBL" id="JAPMLE010000001">
    <property type="protein sequence ID" value="MDR8523314.1"/>
    <property type="molecule type" value="Genomic_DNA"/>
</dbReference>
<dbReference type="RefSeq" id="WP_310654338.1">
    <property type="nucleotide sequence ID" value="NZ_JAPMLA010000003.1"/>
</dbReference>
<evidence type="ECO:0000256" key="1">
    <source>
        <dbReference type="SAM" id="SignalP"/>
    </source>
</evidence>
<keyword evidence="1" id="KW-0732">Signal</keyword>
<accession>A0AAW8NN55</accession>
<reference evidence="3 5" key="1">
    <citation type="journal article" date="2022" name="bioRxiv">
        <title>Prophages regulate Shewanella fidelis 3313 motility and biofilm formation: implications for gut colonization dynamics in Ciona robusta.</title>
        <authorList>
            <person name="Natarajan O."/>
            <person name="Gibboney S.L."/>
            <person name="Young M.N."/>
            <person name="Lim S.J."/>
            <person name="Pluta N."/>
            <person name="Atkinson C.G."/>
            <person name="Leigh B.A."/>
            <person name="Liberti A."/>
            <person name="Kees E.D."/>
            <person name="Breitbart M."/>
            <person name="Gralnick J.A."/>
            <person name="Dishaw L.J."/>
        </authorList>
    </citation>
    <scope>NUCLEOTIDE SEQUENCE [LARGE SCALE GENOMIC DNA]</scope>
    <source>
        <strain evidence="3 5">JG4066</strain>
    </source>
</reference>
<gene>
    <name evidence="2" type="ORF">OS133_06390</name>
    <name evidence="3" type="ORF">OS134_10350</name>
</gene>
<evidence type="ECO:0000313" key="2">
    <source>
        <dbReference type="EMBL" id="MDR8523314.1"/>
    </source>
</evidence>
<evidence type="ECO:0000313" key="5">
    <source>
        <dbReference type="Proteomes" id="UP001271263"/>
    </source>
</evidence>
<feature type="chain" id="PRO_5043690088" evidence="1">
    <location>
        <begin position="20"/>
        <end position="131"/>
    </location>
</feature>
<comment type="caution">
    <text evidence="2">The sequence shown here is derived from an EMBL/GenBank/DDBJ whole genome shotgun (WGS) entry which is preliminary data.</text>
</comment>
<evidence type="ECO:0000313" key="3">
    <source>
        <dbReference type="EMBL" id="MDW4824455.1"/>
    </source>
</evidence>
<dbReference type="Proteomes" id="UP001271263">
    <property type="component" value="Unassembled WGS sequence"/>
</dbReference>
<evidence type="ECO:0000313" key="4">
    <source>
        <dbReference type="Proteomes" id="UP001259340"/>
    </source>
</evidence>
<name>A0AAW8NN55_9GAMM</name>
<sequence>MKMFFLGLTASLLSFSLLAGDVTSWQGHYERYHDSHIDADYAEITLVKLDSNKYTLSGMATWVGNPVTGQINMGEIEGAVTLKGNQMHYDVDGCTLQIVLGSNSLSVSKDNGCGGLNVSFNGQYLKTEPNK</sequence>
<organism evidence="2 4">
    <name type="scientific">Shewanella fidelis</name>
    <dbReference type="NCBI Taxonomy" id="173509"/>
    <lineage>
        <taxon>Bacteria</taxon>
        <taxon>Pseudomonadati</taxon>
        <taxon>Pseudomonadota</taxon>
        <taxon>Gammaproteobacteria</taxon>
        <taxon>Alteromonadales</taxon>
        <taxon>Shewanellaceae</taxon>
        <taxon>Shewanella</taxon>
    </lineage>
</organism>
<dbReference type="EMBL" id="JAPMLD010000003">
    <property type="protein sequence ID" value="MDW4824455.1"/>
    <property type="molecule type" value="Genomic_DNA"/>
</dbReference>
<dbReference type="AlphaFoldDB" id="A0AAW8NN55"/>
<proteinExistence type="predicted"/>